<dbReference type="GO" id="GO:0004497">
    <property type="term" value="F:monooxygenase activity"/>
    <property type="evidence" value="ECO:0007669"/>
    <property type="project" value="InterPro"/>
</dbReference>
<dbReference type="Gene3D" id="1.10.630.10">
    <property type="entry name" value="Cytochrome P450"/>
    <property type="match status" value="1"/>
</dbReference>
<dbReference type="PANTHER" id="PTHR47952">
    <property type="entry name" value="TRYPTAMINE 5-HYDROXYLASE"/>
    <property type="match status" value="1"/>
</dbReference>
<comment type="cofactor">
    <cofactor evidence="2">
        <name>heme</name>
        <dbReference type="ChEBI" id="CHEBI:30413"/>
    </cofactor>
</comment>
<dbReference type="GO" id="GO:0020037">
    <property type="term" value="F:heme binding"/>
    <property type="evidence" value="ECO:0007669"/>
    <property type="project" value="InterPro"/>
</dbReference>
<dbReference type="InterPro" id="IPR001128">
    <property type="entry name" value="Cyt_P450"/>
</dbReference>
<dbReference type="InterPro" id="IPR002401">
    <property type="entry name" value="Cyt_P450_E_grp-I"/>
</dbReference>
<evidence type="ECO:0000313" key="4">
    <source>
        <dbReference type="Proteomes" id="UP001161247"/>
    </source>
</evidence>
<keyword evidence="2" id="KW-0349">Heme</keyword>
<reference evidence="3" key="1">
    <citation type="submission" date="2023-03" db="EMBL/GenBank/DDBJ databases">
        <authorList>
            <person name="Julca I."/>
        </authorList>
    </citation>
    <scope>NUCLEOTIDE SEQUENCE</scope>
</reference>
<evidence type="ECO:0000313" key="3">
    <source>
        <dbReference type="EMBL" id="CAI9112348.1"/>
    </source>
</evidence>
<proteinExistence type="predicted"/>
<dbReference type="PANTHER" id="PTHR47952:SF3">
    <property type="entry name" value="CYTOCHROME P450 71B3-LIKE"/>
    <property type="match status" value="1"/>
</dbReference>
<dbReference type="GO" id="GO:0005506">
    <property type="term" value="F:iron ion binding"/>
    <property type="evidence" value="ECO:0007669"/>
    <property type="project" value="InterPro"/>
</dbReference>
<dbReference type="SUPFAM" id="SSF48264">
    <property type="entry name" value="Cytochrome P450"/>
    <property type="match status" value="1"/>
</dbReference>
<gene>
    <name evidence="3" type="ORF">OLC1_LOCUS19563</name>
</gene>
<keyword evidence="1" id="KW-0560">Oxidoreductase</keyword>
<dbReference type="PRINTS" id="PR00463">
    <property type="entry name" value="EP450I"/>
</dbReference>
<keyword evidence="2" id="KW-0408">Iron</keyword>
<dbReference type="GO" id="GO:0016705">
    <property type="term" value="F:oxidoreductase activity, acting on paired donors, with incorporation or reduction of molecular oxygen"/>
    <property type="evidence" value="ECO:0007669"/>
    <property type="project" value="InterPro"/>
</dbReference>
<dbReference type="AlphaFoldDB" id="A0AAV1E0A8"/>
<dbReference type="Proteomes" id="UP001161247">
    <property type="component" value="Chromosome 7"/>
</dbReference>
<keyword evidence="4" id="KW-1185">Reference proteome</keyword>
<evidence type="ECO:0000256" key="1">
    <source>
        <dbReference type="ARBA" id="ARBA00023002"/>
    </source>
</evidence>
<protein>
    <submittedName>
        <fullName evidence="3">OLC1v1012787C1</fullName>
    </submittedName>
</protein>
<dbReference type="EMBL" id="OX459124">
    <property type="protein sequence ID" value="CAI9112348.1"/>
    <property type="molecule type" value="Genomic_DNA"/>
</dbReference>
<dbReference type="Pfam" id="PF00067">
    <property type="entry name" value="p450"/>
    <property type="match status" value="1"/>
</dbReference>
<evidence type="ECO:0000256" key="2">
    <source>
        <dbReference type="PIRSR" id="PIRSR602401-1"/>
    </source>
</evidence>
<name>A0AAV1E0A8_OLDCO</name>
<accession>A0AAV1E0A8</accession>
<keyword evidence="2" id="KW-0479">Metal-binding</keyword>
<dbReference type="InterPro" id="IPR036396">
    <property type="entry name" value="Cyt_P450_sf"/>
</dbReference>
<organism evidence="3 4">
    <name type="scientific">Oldenlandia corymbosa var. corymbosa</name>
    <dbReference type="NCBI Taxonomy" id="529605"/>
    <lineage>
        <taxon>Eukaryota</taxon>
        <taxon>Viridiplantae</taxon>
        <taxon>Streptophyta</taxon>
        <taxon>Embryophyta</taxon>
        <taxon>Tracheophyta</taxon>
        <taxon>Spermatophyta</taxon>
        <taxon>Magnoliopsida</taxon>
        <taxon>eudicotyledons</taxon>
        <taxon>Gunneridae</taxon>
        <taxon>Pentapetalae</taxon>
        <taxon>asterids</taxon>
        <taxon>lamiids</taxon>
        <taxon>Gentianales</taxon>
        <taxon>Rubiaceae</taxon>
        <taxon>Rubioideae</taxon>
        <taxon>Spermacoceae</taxon>
        <taxon>Hedyotis-Oldenlandia complex</taxon>
        <taxon>Oldenlandia</taxon>
    </lineage>
</organism>
<feature type="binding site" description="axial binding residue" evidence="2">
    <location>
        <position position="81"/>
    </location>
    <ligand>
        <name>heme</name>
        <dbReference type="ChEBI" id="CHEBI:30413"/>
    </ligand>
    <ligandPart>
        <name>Fe</name>
        <dbReference type="ChEBI" id="CHEBI:18248"/>
    </ligandPart>
</feature>
<sequence>MRLFTPEPLLVPRETMEKCIIDGYEVQPETLVYVNPWGIARDPETWENPDEFWPERFLNSDVELKGQGFSLIPFGSRGRSCPGYSLGLLTVHLLLANLLNFFDWELPSGMNTDDIDTEAWPGLTLNKRDALKLVPRICVKSPM</sequence>